<dbReference type="Proteomes" id="UP000721844">
    <property type="component" value="Unassembled WGS sequence"/>
</dbReference>
<dbReference type="EMBL" id="JAESVA010000002">
    <property type="protein sequence ID" value="MCB8880098.1"/>
    <property type="molecule type" value="Genomic_DNA"/>
</dbReference>
<evidence type="ECO:0000313" key="2">
    <source>
        <dbReference type="Proteomes" id="UP000721844"/>
    </source>
</evidence>
<proteinExistence type="predicted"/>
<dbReference type="RefSeq" id="WP_227306704.1">
    <property type="nucleotide sequence ID" value="NZ_JAESVA010000002.1"/>
</dbReference>
<dbReference type="InterPro" id="IPR019276">
    <property type="entry name" value="DUF2303"/>
</dbReference>
<reference evidence="1 2" key="1">
    <citation type="journal article" date="2021" name="Microorganisms">
        <title>Acidisoma silvae sp. nov. and Acidisomacellulosilytica sp. nov., Two Acidophilic Bacteria Isolated from Decaying Wood, Hydrolyzing Cellulose and Producing Poly-3-hydroxybutyrate.</title>
        <authorList>
            <person name="Mieszkin S."/>
            <person name="Pouder E."/>
            <person name="Uroz S."/>
            <person name="Simon-Colin C."/>
            <person name="Alain K."/>
        </authorList>
    </citation>
    <scope>NUCLEOTIDE SEQUENCE [LARGE SCALE GENOMIC DNA]</scope>
    <source>
        <strain evidence="1 2">HW T5.17</strain>
    </source>
</reference>
<keyword evidence="2" id="KW-1185">Reference proteome</keyword>
<dbReference type="AlphaFoldDB" id="A0A964E3M3"/>
<name>A0A964E3M3_9PROT</name>
<evidence type="ECO:0000313" key="1">
    <source>
        <dbReference type="EMBL" id="MCB8880098.1"/>
    </source>
</evidence>
<sequence length="276" mass="30117">MEYDNMQAVIDAARQGTVSTQIESVGTTRWFFVPGAGSDQGRIEKIETENAGGHPHRKRGNVIVFDAASFNQVLADNADAGNIAVYFDRSPEKPSVVAILNGNGPSGPGFGDFRAHIVFRPTPQWEKWKRFDGKLLSQVDFAEFVEENLDDIAEPAGGAMLDIVTKLQAIRTVNFKSGVRLSSGEIQFQHMEDVQAQVGAGSIAVPETFTLGIAPIFGLASYAVPARFRYRIQEGRLQMGYKLQRVETMMGKIVEDVIGKIERGANISVMDGLPPG</sequence>
<comment type="caution">
    <text evidence="1">The sequence shown here is derived from an EMBL/GenBank/DDBJ whole genome shotgun (WGS) entry which is preliminary data.</text>
</comment>
<protein>
    <submittedName>
        <fullName evidence="1">DUF2303 family protein</fullName>
    </submittedName>
</protein>
<organism evidence="1 2">
    <name type="scientific">Acidisoma cellulosilyticum</name>
    <dbReference type="NCBI Taxonomy" id="2802395"/>
    <lineage>
        <taxon>Bacteria</taxon>
        <taxon>Pseudomonadati</taxon>
        <taxon>Pseudomonadota</taxon>
        <taxon>Alphaproteobacteria</taxon>
        <taxon>Acetobacterales</taxon>
        <taxon>Acidocellaceae</taxon>
        <taxon>Acidisoma</taxon>
    </lineage>
</organism>
<accession>A0A964E3M3</accession>
<gene>
    <name evidence="1" type="ORF">ACELLULO517_07615</name>
</gene>
<dbReference type="Pfam" id="PF10065">
    <property type="entry name" value="DUF2303"/>
    <property type="match status" value="1"/>
</dbReference>